<comment type="caution">
    <text evidence="1">The sequence shown here is derived from an EMBL/GenBank/DDBJ whole genome shotgun (WGS) entry which is preliminary data.</text>
</comment>
<dbReference type="eggNOG" id="COG3624">
    <property type="taxonomic scope" value="Bacteria"/>
</dbReference>
<keyword evidence="2" id="KW-1185">Reference proteome</keyword>
<reference evidence="1 2" key="1">
    <citation type="submission" date="2014-03" db="EMBL/GenBank/DDBJ databases">
        <title>Genome of Paenirhodobacter enshiensis DW2-9.</title>
        <authorList>
            <person name="Wang D."/>
            <person name="Wang G."/>
        </authorList>
    </citation>
    <scope>NUCLEOTIDE SEQUENCE [LARGE SCALE GENOMIC DNA]</scope>
    <source>
        <strain evidence="1 2">DW2-9</strain>
    </source>
</reference>
<dbReference type="NCBIfam" id="TIGR03293">
    <property type="entry name" value="PhnG_redo"/>
    <property type="match status" value="1"/>
</dbReference>
<dbReference type="Pfam" id="PF06754">
    <property type="entry name" value="PhnG"/>
    <property type="match status" value="1"/>
</dbReference>
<proteinExistence type="predicted"/>
<dbReference type="EMBL" id="JFZB01000014">
    <property type="protein sequence ID" value="KFI26502.1"/>
    <property type="molecule type" value="Genomic_DNA"/>
</dbReference>
<dbReference type="Proteomes" id="UP000028824">
    <property type="component" value="Unassembled WGS sequence"/>
</dbReference>
<dbReference type="GO" id="GO:0015716">
    <property type="term" value="P:organic phosphonate transport"/>
    <property type="evidence" value="ECO:0007669"/>
    <property type="project" value="InterPro"/>
</dbReference>
<dbReference type="InterPro" id="IPR009609">
    <property type="entry name" value="Phosphonate_metab_PhnG"/>
</dbReference>
<dbReference type="STRING" id="1105367.CG50_01890"/>
<dbReference type="AlphaFoldDB" id="A0A086XWV2"/>
<dbReference type="RefSeq" id="WP_036637406.1">
    <property type="nucleotide sequence ID" value="NZ_JFZB01000014.1"/>
</dbReference>
<accession>A0A086XWV2</accession>
<gene>
    <name evidence="1" type="ORF">CG50_01890</name>
</gene>
<dbReference type="OrthoDB" id="530475at2"/>
<sequence length="145" mass="15293">MTDEQKAERAAWMGLLARSQPSELARLMPALPPHDTIRAPEIGTTMIRGRAGATGAAFNLGEMTVTRCAVRLASGVEGHGYVQGRDKDHARNAALIDALMQGPEAVALRAAVLAPLQASATARARARAGEAAATKVEFFTMVRGE</sequence>
<dbReference type="GO" id="GO:0019634">
    <property type="term" value="P:organic phosphonate metabolic process"/>
    <property type="evidence" value="ECO:0007669"/>
    <property type="project" value="InterPro"/>
</dbReference>
<name>A0A086XWV2_9RHOB</name>
<protein>
    <submittedName>
        <fullName evidence="1">Phosphonate metabolism protein PhnG</fullName>
    </submittedName>
</protein>
<evidence type="ECO:0000313" key="2">
    <source>
        <dbReference type="Proteomes" id="UP000028824"/>
    </source>
</evidence>
<organism evidence="1 2">
    <name type="scientific">Paenirhodobacter enshiensis</name>
    <dbReference type="NCBI Taxonomy" id="1105367"/>
    <lineage>
        <taxon>Bacteria</taxon>
        <taxon>Pseudomonadati</taxon>
        <taxon>Pseudomonadota</taxon>
        <taxon>Alphaproteobacteria</taxon>
        <taxon>Rhodobacterales</taxon>
        <taxon>Rhodobacter group</taxon>
        <taxon>Paenirhodobacter</taxon>
    </lineage>
</organism>
<evidence type="ECO:0000313" key="1">
    <source>
        <dbReference type="EMBL" id="KFI26502.1"/>
    </source>
</evidence>